<dbReference type="EMBL" id="CAJRGZ010000017">
    <property type="protein sequence ID" value="CAG5155654.1"/>
    <property type="molecule type" value="Genomic_DNA"/>
</dbReference>
<dbReference type="GO" id="GO:0000724">
    <property type="term" value="P:double-strand break repair via homologous recombination"/>
    <property type="evidence" value="ECO:0007669"/>
    <property type="project" value="TreeGrafter"/>
</dbReference>
<feature type="region of interest" description="Disordered" evidence="11">
    <location>
        <begin position="1"/>
        <end position="55"/>
    </location>
</feature>
<dbReference type="GO" id="GO:0005524">
    <property type="term" value="F:ATP binding"/>
    <property type="evidence" value="ECO:0007669"/>
    <property type="project" value="UniProtKB-KW"/>
</dbReference>
<evidence type="ECO:0000256" key="10">
    <source>
        <dbReference type="SAM" id="Coils"/>
    </source>
</evidence>
<dbReference type="PANTHER" id="PTHR45916:SF1">
    <property type="entry name" value="STRUCTURAL MAINTENANCE OF CHROMOSOMES PROTEIN 5"/>
    <property type="match status" value="1"/>
</dbReference>
<sequence length="1121" mass="127532">MPGIVQRGRKRPSRAISEDVNEHSDTSSPPSSPGKRARHDQDAPNGFLQTNGHPNGSSAYGEIDFKAGSLVRVKLTNFVTYTAAEFHLGPSLNMVIGPNGTGKSTLVCAICLGLGWSSEHLGRAKEVGQFVKHGATEAIIEIELATGPGKGPNRRVKRIIRKEDNKSIFFLEDRRVTQKDVMAMARGYSIQIDNLCQFLPQDRVVAFSQMTDVERLRETQRAAAPPYMVEWHDQLKALRAEERSVETKQSNERSHLEKLEKQQNSTRDDVDRHHQREGLMRKSKCLEKVKPIIEMKILRTDITEIKKEIREAKLELDQIKIDIEPARQAQLAVEAYRSQVEQVVNLRKNRVDTIKTQTDKIATKVDTEKAIVTESTVQIKAELASKKTSEQDMIRLNRDINKLEQQRSSVPEHYDAESYEQRKADLRTQISSRSNLILEKRSALKDIQSRAHDIKRQGEALRAQGERLNTQSGKQASLLQKLSRDTAVAWDWVQKHRDSLNLKGQVYGPPILECSITDPRYAQAVEGQLRKGDVLAITCTNKDDQNLLMDRLLTKRNGLGLQDVYLRTSPRPLSSYQKPVAGADLNQYGFEGYMLDYITGPDEILAMLCDNTKLHQVAYAATQISDEQHEAVLNSSIRSWVSGATTFRVNSRYGQLSTLTTKLRPAAFFVDQPANTDEIRELHERQKELVREKEELLENNNLVKNEVKTLEEEIEELKQEKDAVQAEQDGIKKALAEWEALPGKIASKQTDLDNHRQKIAETADRIRVIKADARVASLNAANLTLDYAKAVTQMRTFHESLVEAEIRFLEAKSELRGLIRENSEILEKQQAQEYKIAELDRRHQALRTDYRKLHDVTQRDIHNFTEEENQIILEYKELPSVEALELEIQSVTARLEMMAEGNPGAIRAYQKREEDIKTTRAKLDEYAHSLEQTKDEINEIRAQWEPELDALISKISAAFAYNFEQIGCAGDVQVNKDEADFDNWSVQISVRFRENEPLSILDSHRQSGGERAVSTIFYLMALQDLAQSPFRVVDEINQGMDPRNERMVHERMVDIACQENTSQYFLVTPKLLPGLKYHEKMKVHIINSGEYIPVATGKKNEWNLSSMAEIALAVRRNVAVA</sequence>
<accession>A0A8J2HZP8</accession>
<dbReference type="PANTHER" id="PTHR45916">
    <property type="entry name" value="STRUCTURAL MAINTENANCE OF CHROMOSOMES PROTEIN 5"/>
    <property type="match status" value="1"/>
</dbReference>
<evidence type="ECO:0000256" key="4">
    <source>
        <dbReference type="ARBA" id="ARBA00018687"/>
    </source>
</evidence>
<feature type="compositionally biased region" description="Basic and acidic residues" evidence="11">
    <location>
        <begin position="16"/>
        <end position="25"/>
    </location>
</feature>
<dbReference type="GO" id="GO:0003697">
    <property type="term" value="F:single-stranded DNA binding"/>
    <property type="evidence" value="ECO:0007669"/>
    <property type="project" value="TreeGrafter"/>
</dbReference>
<comment type="caution">
    <text evidence="13">The sequence shown here is derived from an EMBL/GenBank/DDBJ whole genome shotgun (WGS) entry which is preliminary data.</text>
</comment>
<protein>
    <recommendedName>
        <fullName evidence="4">Structural maintenance of chromosomes protein 5</fullName>
    </recommendedName>
</protein>
<comment type="similarity">
    <text evidence="3">Belongs to the SMC family. SMC5 subfamily.</text>
</comment>
<feature type="domain" description="RecF/RecN/SMC N-terminal" evidence="12">
    <location>
        <begin position="70"/>
        <end position="1068"/>
    </location>
</feature>
<dbReference type="Pfam" id="PF02463">
    <property type="entry name" value="SMC_N"/>
    <property type="match status" value="1"/>
</dbReference>
<keyword evidence="14" id="KW-1185">Reference proteome</keyword>
<evidence type="ECO:0000256" key="11">
    <source>
        <dbReference type="SAM" id="MobiDB-lite"/>
    </source>
</evidence>
<evidence type="ECO:0000259" key="12">
    <source>
        <dbReference type="Pfam" id="PF02463"/>
    </source>
</evidence>
<evidence type="ECO:0000256" key="6">
    <source>
        <dbReference type="ARBA" id="ARBA00022741"/>
    </source>
</evidence>
<proteinExistence type="inferred from homology"/>
<dbReference type="RefSeq" id="XP_043167311.1">
    <property type="nucleotide sequence ID" value="XM_043311376.1"/>
</dbReference>
<dbReference type="GeneID" id="67015360"/>
<dbReference type="InterPro" id="IPR027417">
    <property type="entry name" value="P-loop_NTPase"/>
</dbReference>
<keyword evidence="8 10" id="KW-0175">Coiled coil</keyword>
<dbReference type="Proteomes" id="UP000676310">
    <property type="component" value="Unassembled WGS sequence"/>
</dbReference>
<comment type="subcellular location">
    <subcellularLocation>
        <location evidence="2">Chromosome</location>
    </subcellularLocation>
    <subcellularLocation>
        <location evidence="1">Nucleus</location>
    </subcellularLocation>
</comment>
<dbReference type="OrthoDB" id="10254973at2759"/>
<evidence type="ECO:0000256" key="3">
    <source>
        <dbReference type="ARBA" id="ARBA00010171"/>
    </source>
</evidence>
<keyword evidence="9" id="KW-0539">Nucleus</keyword>
<gene>
    <name evidence="13" type="ORF">ALTATR162_LOCUS3768</name>
</gene>
<keyword evidence="7" id="KW-0067">ATP-binding</keyword>
<dbReference type="Gene3D" id="3.40.50.300">
    <property type="entry name" value="P-loop containing nucleotide triphosphate hydrolases"/>
    <property type="match status" value="2"/>
</dbReference>
<dbReference type="AlphaFoldDB" id="A0A8J2HZP8"/>
<evidence type="ECO:0000256" key="8">
    <source>
        <dbReference type="ARBA" id="ARBA00023054"/>
    </source>
</evidence>
<evidence type="ECO:0000256" key="2">
    <source>
        <dbReference type="ARBA" id="ARBA00004286"/>
    </source>
</evidence>
<organism evidence="13 14">
    <name type="scientific">Alternaria atra</name>
    <dbReference type="NCBI Taxonomy" id="119953"/>
    <lineage>
        <taxon>Eukaryota</taxon>
        <taxon>Fungi</taxon>
        <taxon>Dikarya</taxon>
        <taxon>Ascomycota</taxon>
        <taxon>Pezizomycotina</taxon>
        <taxon>Dothideomycetes</taxon>
        <taxon>Pleosporomycetidae</taxon>
        <taxon>Pleosporales</taxon>
        <taxon>Pleosporineae</taxon>
        <taxon>Pleosporaceae</taxon>
        <taxon>Alternaria</taxon>
        <taxon>Alternaria sect. Ulocladioides</taxon>
    </lineage>
</organism>
<dbReference type="SUPFAM" id="SSF52540">
    <property type="entry name" value="P-loop containing nucleoside triphosphate hydrolases"/>
    <property type="match status" value="2"/>
</dbReference>
<evidence type="ECO:0000313" key="14">
    <source>
        <dbReference type="Proteomes" id="UP000676310"/>
    </source>
</evidence>
<feature type="coiled-coil region" evidence="10">
    <location>
        <begin position="679"/>
        <end position="772"/>
    </location>
</feature>
<evidence type="ECO:0000313" key="13">
    <source>
        <dbReference type="EMBL" id="CAG5155654.1"/>
    </source>
</evidence>
<feature type="region of interest" description="Disordered" evidence="11">
    <location>
        <begin position="241"/>
        <end position="279"/>
    </location>
</feature>
<dbReference type="InterPro" id="IPR003395">
    <property type="entry name" value="RecF/RecN/SMC_N"/>
</dbReference>
<evidence type="ECO:0000256" key="5">
    <source>
        <dbReference type="ARBA" id="ARBA00022454"/>
    </source>
</evidence>
<dbReference type="GO" id="GO:0030915">
    <property type="term" value="C:Smc5-Smc6 complex"/>
    <property type="evidence" value="ECO:0007669"/>
    <property type="project" value="UniProtKB-ARBA"/>
</dbReference>
<keyword evidence="6" id="KW-0547">Nucleotide-binding</keyword>
<dbReference type="GO" id="GO:0005634">
    <property type="term" value="C:nucleus"/>
    <property type="evidence" value="ECO:0007669"/>
    <property type="project" value="UniProtKB-SubCell"/>
</dbReference>
<evidence type="ECO:0000256" key="7">
    <source>
        <dbReference type="ARBA" id="ARBA00022840"/>
    </source>
</evidence>
<evidence type="ECO:0000256" key="1">
    <source>
        <dbReference type="ARBA" id="ARBA00004123"/>
    </source>
</evidence>
<dbReference type="FunFam" id="3.40.50.300:FF:001301">
    <property type="entry name" value="Structural maintenance of chromosomes 5"/>
    <property type="match status" value="1"/>
</dbReference>
<feature type="coiled-coil region" evidence="10">
    <location>
        <begin position="916"/>
        <end position="943"/>
    </location>
</feature>
<reference evidence="13" key="1">
    <citation type="submission" date="2021-05" db="EMBL/GenBank/DDBJ databases">
        <authorList>
            <person name="Stam R."/>
        </authorList>
    </citation>
    <scope>NUCLEOTIDE SEQUENCE</scope>
    <source>
        <strain evidence="13">CS162</strain>
    </source>
</reference>
<evidence type="ECO:0000256" key="9">
    <source>
        <dbReference type="ARBA" id="ARBA00023242"/>
    </source>
</evidence>
<keyword evidence="5" id="KW-0158">Chromosome</keyword>
<name>A0A8J2HZP8_9PLEO</name>